<dbReference type="AlphaFoldDB" id="A0A8J3D5J7"/>
<keyword evidence="2" id="KW-1185">Reference proteome</keyword>
<dbReference type="EMBL" id="BMXF01000007">
    <property type="protein sequence ID" value="GHB86266.1"/>
    <property type="molecule type" value="Genomic_DNA"/>
</dbReference>
<dbReference type="RefSeq" id="WP_189568204.1">
    <property type="nucleotide sequence ID" value="NZ_BMXF01000007.1"/>
</dbReference>
<evidence type="ECO:0000313" key="2">
    <source>
        <dbReference type="Proteomes" id="UP000598271"/>
    </source>
</evidence>
<evidence type="ECO:0000313" key="1">
    <source>
        <dbReference type="EMBL" id="GHB86266.1"/>
    </source>
</evidence>
<gene>
    <name evidence="1" type="ORF">GCM10007390_47190</name>
</gene>
<name>A0A8J3D5J7_9BACT</name>
<accession>A0A8J3D5J7</accession>
<evidence type="ECO:0008006" key="3">
    <source>
        <dbReference type="Google" id="ProtNLM"/>
    </source>
</evidence>
<sequence>MYLSVIDNRYSRVIHESFVKLLSARGYERKDSQFYLKSGRIGKLITVTRGMDHPHHGQVVMFTIHVRIASDDFWKMNYPDETVPVLPSQDYRYYVFELPLGKFYNKLGGDRWLALDGTVPERMMIGYLRDLLQARILPYLDQFDSIEDILAGLPNPSTARMQMLARLGSREEAYAELRKLIAWRHQKGHRINMVRLAKQIGIIH</sequence>
<dbReference type="Proteomes" id="UP000598271">
    <property type="component" value="Unassembled WGS sequence"/>
</dbReference>
<organism evidence="1 2">
    <name type="scientific">Persicitalea jodogahamensis</name>
    <dbReference type="NCBI Taxonomy" id="402147"/>
    <lineage>
        <taxon>Bacteria</taxon>
        <taxon>Pseudomonadati</taxon>
        <taxon>Bacteroidota</taxon>
        <taxon>Cytophagia</taxon>
        <taxon>Cytophagales</taxon>
        <taxon>Spirosomataceae</taxon>
        <taxon>Persicitalea</taxon>
    </lineage>
</organism>
<comment type="caution">
    <text evidence="1">The sequence shown here is derived from an EMBL/GenBank/DDBJ whole genome shotgun (WGS) entry which is preliminary data.</text>
</comment>
<protein>
    <recommendedName>
        <fullName evidence="3">DUF4304 domain-containing protein</fullName>
    </recommendedName>
</protein>
<reference evidence="1 2" key="1">
    <citation type="journal article" date="2014" name="Int. J. Syst. Evol. Microbiol.">
        <title>Complete genome sequence of Corynebacterium casei LMG S-19264T (=DSM 44701T), isolated from a smear-ripened cheese.</title>
        <authorList>
            <consortium name="US DOE Joint Genome Institute (JGI-PGF)"/>
            <person name="Walter F."/>
            <person name="Albersmeier A."/>
            <person name="Kalinowski J."/>
            <person name="Ruckert C."/>
        </authorList>
    </citation>
    <scope>NUCLEOTIDE SEQUENCE [LARGE SCALE GENOMIC DNA]</scope>
    <source>
        <strain evidence="1 2">KCTC 12866</strain>
    </source>
</reference>
<proteinExistence type="predicted"/>